<dbReference type="InterPro" id="IPR035421">
    <property type="entry name" value="Terminase_6C"/>
</dbReference>
<dbReference type="Pfam" id="PF17289">
    <property type="entry name" value="Terminase_6C"/>
    <property type="match status" value="1"/>
</dbReference>
<reference evidence="3 4" key="1">
    <citation type="submission" date="2020-08" db="EMBL/GenBank/DDBJ databases">
        <title>Genomic Encyclopedia of Type Strains, Phase IV (KMG-IV): sequencing the most valuable type-strain genomes for metagenomic binning, comparative biology and taxonomic classification.</title>
        <authorList>
            <person name="Goeker M."/>
        </authorList>
    </citation>
    <scope>NUCLEOTIDE SEQUENCE [LARGE SCALE GENOMIC DNA]</scope>
    <source>
        <strain evidence="3 4">DSM 102189</strain>
    </source>
</reference>
<name>A0A841L2U2_9SPHN</name>
<dbReference type="Gene3D" id="3.40.50.300">
    <property type="entry name" value="P-loop containing nucleotide triphosphate hydrolases"/>
    <property type="match status" value="1"/>
</dbReference>
<evidence type="ECO:0000313" key="3">
    <source>
        <dbReference type="EMBL" id="MBB6226616.1"/>
    </source>
</evidence>
<evidence type="ECO:0000256" key="1">
    <source>
        <dbReference type="ARBA" id="ARBA00022612"/>
    </source>
</evidence>
<dbReference type="AlphaFoldDB" id="A0A841L2U2"/>
<sequence>MTSAGGDLRAQASVRQLFSALGEAQRIELLDRFGADAVISALSGTGTLRMAQLPPPGAWTIWTILAGRGFGKTRAGAEWVHGLAAERPRRFALVGASLEAARTVMVEGESGLLARAPEGLGVEFLPSLHQLNWENGSQARLFSGGDPDGLRGGQFDFAWGDEFAHWPRAEAALTNLRLATRLGEHPQLLLTTTPLPLPWLRALLSEPGVVVTRGRMRDNRANLPEGFLAALQARYGGTAVGRQEIDGEIIDSLEGALWSRGLLERQRRQVGDLPPLVRVVVAVDPPAGGVAAVCGIVVAGLDGEGRGWVLEDASLAGARPELWAQAVVEAAERHGADRVIAEINNGGDMVTSVLRAVDAVLPIQTVRAARGKVARAEPVASLYAQGRVFHMGSFPDLEDQLCGLMANGIYGGPGASPDRADALVWALTALLLGPRRERPGIRSL</sequence>
<evidence type="ECO:0000259" key="2">
    <source>
        <dbReference type="Pfam" id="PF17289"/>
    </source>
</evidence>
<dbReference type="RefSeq" id="WP_184195676.1">
    <property type="nucleotide sequence ID" value="NZ_JACIIV010000005.1"/>
</dbReference>
<dbReference type="EMBL" id="JACIIV010000005">
    <property type="protein sequence ID" value="MBB6226616.1"/>
    <property type="molecule type" value="Genomic_DNA"/>
</dbReference>
<evidence type="ECO:0000313" key="4">
    <source>
        <dbReference type="Proteomes" id="UP000538147"/>
    </source>
</evidence>
<organism evidence="3 4">
    <name type="scientific">Polymorphobacter multimanifer</name>
    <dbReference type="NCBI Taxonomy" id="1070431"/>
    <lineage>
        <taxon>Bacteria</taxon>
        <taxon>Pseudomonadati</taxon>
        <taxon>Pseudomonadota</taxon>
        <taxon>Alphaproteobacteria</taxon>
        <taxon>Sphingomonadales</taxon>
        <taxon>Sphingosinicellaceae</taxon>
        <taxon>Polymorphobacter</taxon>
    </lineage>
</organism>
<dbReference type="InterPro" id="IPR027417">
    <property type="entry name" value="P-loop_NTPase"/>
</dbReference>
<gene>
    <name evidence="3" type="ORF">FHS79_000774</name>
</gene>
<accession>A0A841L2U2</accession>
<protein>
    <submittedName>
        <fullName evidence="3">Phage terminase large subunit-like protein</fullName>
    </submittedName>
</protein>
<dbReference type="Pfam" id="PF03237">
    <property type="entry name" value="Terminase_6N"/>
    <property type="match status" value="1"/>
</dbReference>
<comment type="caution">
    <text evidence="3">The sequence shown here is derived from an EMBL/GenBank/DDBJ whole genome shotgun (WGS) entry which is preliminary data.</text>
</comment>
<proteinExistence type="predicted"/>
<keyword evidence="1" id="KW-1188">Viral release from host cell</keyword>
<keyword evidence="4" id="KW-1185">Reference proteome</keyword>
<dbReference type="Proteomes" id="UP000538147">
    <property type="component" value="Unassembled WGS sequence"/>
</dbReference>
<feature type="domain" description="Terminase large subunit gp17-like C-terminal" evidence="2">
    <location>
        <begin position="282"/>
        <end position="428"/>
    </location>
</feature>